<organism evidence="1 2">
    <name type="scientific">Selenomonas ruminantium</name>
    <dbReference type="NCBI Taxonomy" id="971"/>
    <lineage>
        <taxon>Bacteria</taxon>
        <taxon>Bacillati</taxon>
        <taxon>Bacillota</taxon>
        <taxon>Negativicutes</taxon>
        <taxon>Selenomonadales</taxon>
        <taxon>Selenomonadaceae</taxon>
        <taxon>Selenomonas</taxon>
    </lineage>
</organism>
<dbReference type="Proteomes" id="UP000182412">
    <property type="component" value="Unassembled WGS sequence"/>
</dbReference>
<evidence type="ECO:0000313" key="2">
    <source>
        <dbReference type="Proteomes" id="UP000182412"/>
    </source>
</evidence>
<accession>A0A1H0PUG9</accession>
<protein>
    <submittedName>
        <fullName evidence="1">Uncharacterized protein</fullName>
    </submittedName>
</protein>
<name>A0A1H0PUG9_SELRU</name>
<dbReference type="AlphaFoldDB" id="A0A1H0PUG9"/>
<proteinExistence type="predicted"/>
<reference evidence="1 2" key="1">
    <citation type="submission" date="2016-10" db="EMBL/GenBank/DDBJ databases">
        <authorList>
            <person name="de Groot N.N."/>
        </authorList>
    </citation>
    <scope>NUCLEOTIDE SEQUENCE [LARGE SCALE GENOMIC DNA]</scope>
    <source>
        <strain evidence="1 2">S137</strain>
    </source>
</reference>
<sequence length="33" mass="4005">MKNFFVKMIDGIGEERLNDFFKSKKNHSYFGIY</sequence>
<dbReference type="EMBL" id="FNJQ01000006">
    <property type="protein sequence ID" value="SDP08206.1"/>
    <property type="molecule type" value="Genomic_DNA"/>
</dbReference>
<evidence type="ECO:0000313" key="1">
    <source>
        <dbReference type="EMBL" id="SDP08206.1"/>
    </source>
</evidence>
<gene>
    <name evidence="1" type="ORF">SAMN05216366_1064</name>
</gene>